<feature type="transmembrane region" description="Helical" evidence="1">
    <location>
        <begin position="398"/>
        <end position="418"/>
    </location>
</feature>
<evidence type="ECO:0000259" key="2">
    <source>
        <dbReference type="Pfam" id="PF02308"/>
    </source>
</evidence>
<feature type="transmembrane region" description="Helical" evidence="1">
    <location>
        <begin position="272"/>
        <end position="291"/>
    </location>
</feature>
<accession>A0ABS6AEJ8</accession>
<keyword evidence="1" id="KW-0812">Transmembrane</keyword>
<protein>
    <submittedName>
        <fullName evidence="4">MgtC/SapB family protein</fullName>
    </submittedName>
</protein>
<reference evidence="4" key="1">
    <citation type="submission" date="2021-06" db="EMBL/GenBank/DDBJ databases">
        <title>Paracoccus bacterium XHP0099 sp. nov., isolated from the surface waters of the Yellow Sea.</title>
        <authorList>
            <person name="Xue H."/>
            <person name="Zhang D."/>
        </authorList>
    </citation>
    <scope>NUCLEOTIDE SEQUENCE</scope>
    <source>
        <strain evidence="4">XHP0099</strain>
    </source>
</reference>
<dbReference type="Pfam" id="PF02308">
    <property type="entry name" value="MgtC"/>
    <property type="match status" value="1"/>
</dbReference>
<dbReference type="Pfam" id="PF13194">
    <property type="entry name" value="DUF4010"/>
    <property type="match status" value="1"/>
</dbReference>
<feature type="transmembrane region" description="Helical" evidence="1">
    <location>
        <begin position="176"/>
        <end position="196"/>
    </location>
</feature>
<evidence type="ECO:0000256" key="1">
    <source>
        <dbReference type="SAM" id="Phobius"/>
    </source>
</evidence>
<organism evidence="4 5">
    <name type="scientific">Paracoccus marinaquae</name>
    <dbReference type="NCBI Taxonomy" id="2841926"/>
    <lineage>
        <taxon>Bacteria</taxon>
        <taxon>Pseudomonadati</taxon>
        <taxon>Pseudomonadota</taxon>
        <taxon>Alphaproteobacteria</taxon>
        <taxon>Rhodobacterales</taxon>
        <taxon>Paracoccaceae</taxon>
        <taxon>Paracoccus</taxon>
    </lineage>
</organism>
<feature type="transmembrane region" description="Helical" evidence="1">
    <location>
        <begin position="63"/>
        <end position="84"/>
    </location>
</feature>
<dbReference type="EMBL" id="JAHKNG010000003">
    <property type="protein sequence ID" value="MBU3029027.1"/>
    <property type="molecule type" value="Genomic_DNA"/>
</dbReference>
<evidence type="ECO:0000313" key="4">
    <source>
        <dbReference type="EMBL" id="MBU3029027.1"/>
    </source>
</evidence>
<dbReference type="InterPro" id="IPR025105">
    <property type="entry name" value="DUF4010"/>
</dbReference>
<feature type="transmembrane region" description="Helical" evidence="1">
    <location>
        <begin position="303"/>
        <end position="330"/>
    </location>
</feature>
<dbReference type="PANTHER" id="PTHR39084:SF1">
    <property type="entry name" value="DUF4010 DOMAIN-CONTAINING PROTEIN"/>
    <property type="match status" value="1"/>
</dbReference>
<feature type="transmembrane region" description="Helical" evidence="1">
    <location>
        <begin position="38"/>
        <end position="57"/>
    </location>
</feature>
<keyword evidence="5" id="KW-1185">Reference proteome</keyword>
<feature type="transmembrane region" description="Helical" evidence="1">
    <location>
        <begin position="96"/>
        <end position="127"/>
    </location>
</feature>
<feature type="transmembrane region" description="Helical" evidence="1">
    <location>
        <begin position="147"/>
        <end position="164"/>
    </location>
</feature>
<keyword evidence="1" id="KW-1133">Transmembrane helix</keyword>
<gene>
    <name evidence="4" type="ORF">KNW02_02705</name>
</gene>
<evidence type="ECO:0000313" key="5">
    <source>
        <dbReference type="Proteomes" id="UP001166191"/>
    </source>
</evidence>
<feature type="domain" description="MgtC/SapB/SrpB/YhiD N-terminal" evidence="2">
    <location>
        <begin position="10"/>
        <end position="135"/>
    </location>
</feature>
<dbReference type="InterPro" id="IPR049177">
    <property type="entry name" value="MgtC_SapB_SrpB_YhiD_N"/>
</dbReference>
<feature type="transmembrane region" description="Helical" evidence="1">
    <location>
        <begin position="370"/>
        <end position="392"/>
    </location>
</feature>
<keyword evidence="1" id="KW-0472">Membrane</keyword>
<dbReference type="Proteomes" id="UP001166191">
    <property type="component" value="Unassembled WGS sequence"/>
</dbReference>
<feature type="domain" description="DUF4010" evidence="3">
    <location>
        <begin position="183"/>
        <end position="393"/>
    </location>
</feature>
<sequence length="420" mass="42851">MDEIELFRRLGLALAIGLLFGLERGWHARDEAEGARAAGLRTFALAGLFGGVCGWLAPIAGPIFLGFALLALTALVALSYWAQIRGQDDLGMTTEVALLLTFALGAAALLGDMAAAAAAAVAGTALLSLKHVLHDRIARIQRFELDALVRLAVISVVILPLLPRRGFGPGETLNPYELWWAVVLVAGLSFLGYVAMRLAGARVGAVITGVLGGLASSTSTTLALSQLVRNDQKLGPLLAVGTVLAGSVTFLRVLAVGTVFSPQLFDSLAPPLVAMAVTGFAGAGLLALSAGRQPRTETDLERLSNPLALGAALSFGAVLVVVVLGTYYLQLWFGEGGVYAAAAVSGLTDVDALTISVAKLSRGDLALSSAAMAIVLAVSVNTVVKGAIALVIGGTGFGLRVLAVYAAVLAAGATAIGLGF</sequence>
<name>A0ABS6AEJ8_9RHOB</name>
<proteinExistence type="predicted"/>
<dbReference type="RefSeq" id="WP_216031726.1">
    <property type="nucleotide sequence ID" value="NZ_JAHKNG010000003.1"/>
</dbReference>
<evidence type="ECO:0000259" key="3">
    <source>
        <dbReference type="Pfam" id="PF13194"/>
    </source>
</evidence>
<dbReference type="PANTHER" id="PTHR39084">
    <property type="entry name" value="MEMBRANE PROTEIN-RELATED"/>
    <property type="match status" value="1"/>
</dbReference>
<feature type="transmembrane region" description="Helical" evidence="1">
    <location>
        <begin position="237"/>
        <end position="260"/>
    </location>
</feature>
<comment type="caution">
    <text evidence="4">The sequence shown here is derived from an EMBL/GenBank/DDBJ whole genome shotgun (WGS) entry which is preliminary data.</text>
</comment>